<dbReference type="Pfam" id="PF01040">
    <property type="entry name" value="UbiA"/>
    <property type="match status" value="1"/>
</dbReference>
<dbReference type="AlphaFoldDB" id="A0AAN6MVL3"/>
<keyword evidence="8" id="KW-1185">Reference proteome</keyword>
<keyword evidence="3 6" id="KW-1133">Transmembrane helix</keyword>
<feature type="region of interest" description="Disordered" evidence="5">
    <location>
        <begin position="1"/>
        <end position="35"/>
    </location>
</feature>
<evidence type="ECO:0000313" key="7">
    <source>
        <dbReference type="EMBL" id="KAK3934134.1"/>
    </source>
</evidence>
<gene>
    <name evidence="7" type="ORF">QBC46DRAFT_400593</name>
</gene>
<feature type="compositionally biased region" description="Basic and acidic residues" evidence="5">
    <location>
        <begin position="1"/>
        <end position="18"/>
    </location>
</feature>
<dbReference type="InterPro" id="IPR000537">
    <property type="entry name" value="UbiA_prenyltransferase"/>
</dbReference>
<evidence type="ECO:0000256" key="5">
    <source>
        <dbReference type="SAM" id="MobiDB-lite"/>
    </source>
</evidence>
<dbReference type="GO" id="GO:0016020">
    <property type="term" value="C:membrane"/>
    <property type="evidence" value="ECO:0007669"/>
    <property type="project" value="UniProtKB-SubCell"/>
</dbReference>
<evidence type="ECO:0000256" key="2">
    <source>
        <dbReference type="ARBA" id="ARBA00022692"/>
    </source>
</evidence>
<comment type="caution">
    <text evidence="7">The sequence shown here is derived from an EMBL/GenBank/DDBJ whole genome shotgun (WGS) entry which is preliminary data.</text>
</comment>
<feature type="transmembrane region" description="Helical" evidence="6">
    <location>
        <begin position="319"/>
        <end position="337"/>
    </location>
</feature>
<evidence type="ECO:0000256" key="3">
    <source>
        <dbReference type="ARBA" id="ARBA00022989"/>
    </source>
</evidence>
<evidence type="ECO:0000256" key="4">
    <source>
        <dbReference type="ARBA" id="ARBA00023136"/>
    </source>
</evidence>
<dbReference type="InterPro" id="IPR050475">
    <property type="entry name" value="Prenyltransferase_related"/>
</dbReference>
<dbReference type="PANTHER" id="PTHR42723">
    <property type="entry name" value="CHLOROPHYLL SYNTHASE"/>
    <property type="match status" value="1"/>
</dbReference>
<evidence type="ECO:0000256" key="6">
    <source>
        <dbReference type="SAM" id="Phobius"/>
    </source>
</evidence>
<accession>A0AAN6MVL3</accession>
<proteinExistence type="predicted"/>
<reference evidence="8" key="1">
    <citation type="journal article" date="2023" name="Mol. Phylogenet. Evol.">
        <title>Genome-scale phylogeny and comparative genomics of the fungal order Sordariales.</title>
        <authorList>
            <person name="Hensen N."/>
            <person name="Bonometti L."/>
            <person name="Westerberg I."/>
            <person name="Brannstrom I.O."/>
            <person name="Guillou S."/>
            <person name="Cros-Aarteil S."/>
            <person name="Calhoun S."/>
            <person name="Haridas S."/>
            <person name="Kuo A."/>
            <person name="Mondo S."/>
            <person name="Pangilinan J."/>
            <person name="Riley R."/>
            <person name="LaButti K."/>
            <person name="Andreopoulos B."/>
            <person name="Lipzen A."/>
            <person name="Chen C."/>
            <person name="Yan M."/>
            <person name="Daum C."/>
            <person name="Ng V."/>
            <person name="Clum A."/>
            <person name="Steindorff A."/>
            <person name="Ohm R.A."/>
            <person name="Martin F."/>
            <person name="Silar P."/>
            <person name="Natvig D.O."/>
            <person name="Lalanne C."/>
            <person name="Gautier V."/>
            <person name="Ament-Velasquez S.L."/>
            <person name="Kruys A."/>
            <person name="Hutchinson M.I."/>
            <person name="Powell A.J."/>
            <person name="Barry K."/>
            <person name="Miller A.N."/>
            <person name="Grigoriev I.V."/>
            <person name="Debuchy R."/>
            <person name="Gladieux P."/>
            <person name="Hiltunen Thoren M."/>
            <person name="Johannesson H."/>
        </authorList>
    </citation>
    <scope>NUCLEOTIDE SEQUENCE [LARGE SCALE GENOMIC DNA]</scope>
    <source>
        <strain evidence="8">CBS 340.73</strain>
    </source>
</reference>
<dbReference type="GO" id="GO:0016765">
    <property type="term" value="F:transferase activity, transferring alkyl or aryl (other than methyl) groups"/>
    <property type="evidence" value="ECO:0007669"/>
    <property type="project" value="InterPro"/>
</dbReference>
<evidence type="ECO:0000256" key="1">
    <source>
        <dbReference type="ARBA" id="ARBA00004141"/>
    </source>
</evidence>
<comment type="subcellular location">
    <subcellularLocation>
        <location evidence="1">Membrane</location>
        <topology evidence="1">Multi-pass membrane protein</topology>
    </subcellularLocation>
</comment>
<dbReference type="Proteomes" id="UP001303473">
    <property type="component" value="Unassembled WGS sequence"/>
</dbReference>
<keyword evidence="4 6" id="KW-0472">Membrane</keyword>
<evidence type="ECO:0000313" key="8">
    <source>
        <dbReference type="Proteomes" id="UP001303473"/>
    </source>
</evidence>
<dbReference type="CDD" id="cd13965">
    <property type="entry name" value="PT_UbiA_3"/>
    <property type="match status" value="1"/>
</dbReference>
<protein>
    <submittedName>
        <fullName evidence="7">UbiA prenyltransferase family-domain-containing protein</fullName>
    </submittedName>
</protein>
<name>A0AAN6MVL3_9PEZI</name>
<dbReference type="PANTHER" id="PTHR42723:SF1">
    <property type="entry name" value="CHLOROPHYLL SYNTHASE, CHLOROPLASTIC"/>
    <property type="match status" value="1"/>
</dbReference>
<organism evidence="7 8">
    <name type="scientific">Diplogelasinospora grovesii</name>
    <dbReference type="NCBI Taxonomy" id="303347"/>
    <lineage>
        <taxon>Eukaryota</taxon>
        <taxon>Fungi</taxon>
        <taxon>Dikarya</taxon>
        <taxon>Ascomycota</taxon>
        <taxon>Pezizomycotina</taxon>
        <taxon>Sordariomycetes</taxon>
        <taxon>Sordariomycetidae</taxon>
        <taxon>Sordariales</taxon>
        <taxon>Diplogelasinosporaceae</taxon>
        <taxon>Diplogelasinospora</taxon>
    </lineage>
</organism>
<keyword evidence="2 6" id="KW-0812">Transmembrane</keyword>
<feature type="transmembrane region" description="Helical" evidence="6">
    <location>
        <begin position="289"/>
        <end position="307"/>
    </location>
</feature>
<sequence>MKFDLVSEPSAHRVKSDATKSPAPTAATHKRVTTASGPWRPAAQLWEIVSLAHLITESNIKAYVQPVVLFSMLSIASGGVTTGPSPSWGEMACAFPRAALYVWLYVFHFDCSNQKAPESIKEDKLNKPWRAIPSGRLSVEAAERWYVVASCLLVLASATWLGGLPEALAFMLETWVYDSASGAASWWAKNTINALFYATGQLGATRVAAESMTDTAMARAGFEWCALLGLTTLTTVQIQDMRDQEGDAARGRRTMPLALGDGPTRAITALLICFWSLACPAYWGNGAFTAGYVLPLLIGTFVAARTLACRSVKADRKTFHYYTLVWLPALYSIPLLSRYELVRFS</sequence>
<dbReference type="EMBL" id="MU854024">
    <property type="protein sequence ID" value="KAK3934134.1"/>
    <property type="molecule type" value="Genomic_DNA"/>
</dbReference>